<evidence type="ECO:0000259" key="16">
    <source>
        <dbReference type="Pfam" id="PF02875"/>
    </source>
</evidence>
<dbReference type="UniPathway" id="UPA00219"/>
<evidence type="ECO:0000256" key="12">
    <source>
        <dbReference type="ARBA" id="ARBA00023316"/>
    </source>
</evidence>
<feature type="domain" description="Mur ligase C-terminal" evidence="16">
    <location>
        <begin position="296"/>
        <end position="429"/>
    </location>
</feature>
<name>A0A0G0YFZ7_9BACT</name>
<dbReference type="Gene3D" id="3.40.50.720">
    <property type="entry name" value="NAD(P)-binding Rossmann-like Domain"/>
    <property type="match status" value="1"/>
</dbReference>
<comment type="catalytic activity">
    <reaction evidence="13">
        <text>UDP-N-acetyl-alpha-D-muramate + L-alanine + ATP = UDP-N-acetyl-alpha-D-muramoyl-L-alanine + ADP + phosphate + H(+)</text>
        <dbReference type="Rhea" id="RHEA:23372"/>
        <dbReference type="ChEBI" id="CHEBI:15378"/>
        <dbReference type="ChEBI" id="CHEBI:30616"/>
        <dbReference type="ChEBI" id="CHEBI:43474"/>
        <dbReference type="ChEBI" id="CHEBI:57972"/>
        <dbReference type="ChEBI" id="CHEBI:70757"/>
        <dbReference type="ChEBI" id="CHEBI:83898"/>
        <dbReference type="ChEBI" id="CHEBI:456216"/>
        <dbReference type="EC" id="6.3.2.8"/>
    </reaction>
</comment>
<dbReference type="SUPFAM" id="SSF53244">
    <property type="entry name" value="MurD-like peptide ligases, peptide-binding domain"/>
    <property type="match status" value="1"/>
</dbReference>
<dbReference type="GO" id="GO:0008763">
    <property type="term" value="F:UDP-N-acetylmuramate-L-alanine ligase activity"/>
    <property type="evidence" value="ECO:0007669"/>
    <property type="project" value="UniProtKB-UniRule"/>
</dbReference>
<evidence type="ECO:0000256" key="5">
    <source>
        <dbReference type="ARBA" id="ARBA00022598"/>
    </source>
</evidence>
<keyword evidence="12" id="KW-0961">Cell wall biogenesis/degradation</keyword>
<dbReference type="GO" id="GO:0005737">
    <property type="term" value="C:cytoplasm"/>
    <property type="evidence" value="ECO:0007669"/>
    <property type="project" value="UniProtKB-SubCell"/>
</dbReference>
<dbReference type="Proteomes" id="UP000033930">
    <property type="component" value="Unassembled WGS sequence"/>
</dbReference>
<evidence type="ECO:0000259" key="17">
    <source>
        <dbReference type="Pfam" id="PF08245"/>
    </source>
</evidence>
<evidence type="ECO:0000256" key="11">
    <source>
        <dbReference type="ARBA" id="ARBA00023306"/>
    </source>
</evidence>
<dbReference type="EMBL" id="LCAW01000008">
    <property type="protein sequence ID" value="KKR99262.1"/>
    <property type="molecule type" value="Genomic_DNA"/>
</dbReference>
<dbReference type="PANTHER" id="PTHR43445:SF3">
    <property type="entry name" value="UDP-N-ACETYLMURAMATE--L-ALANINE LIGASE"/>
    <property type="match status" value="1"/>
</dbReference>
<comment type="subcellular location">
    <subcellularLocation>
        <location evidence="1">Cytoplasm</location>
    </subcellularLocation>
</comment>
<sequence>MIQAKNVHIIGLGGIGTSAVARLFLEQGAKVSGSDMHVNSIIEDLKREGVDFRLGHFAENIPRECDLVIYSRAIPATCVERQVASEQGITEMSYPEFLGEIAKTKKTIAVSGTNGKSTTTAMIASILIEAGLDPLVIVGTQVPGWPKHNLYAGKGEWFVVEACEHLASFLNIKPDIAVITNITEDHLDYYRDLDHICETFNKWLQGVKPGGVCVVNAGHDHCELQTTAEMIKFEVQDRKVEKTGQKFIVEDEVYDLLIPGEFNAENGAAAIMTAKHIGVSSEVCAQALKNFKGTWRRFERVGLWKGADIYSDYAHHPDAIEGTIEAFKEAFPKRRLLVVFEPHQRSRTKELFEEFVGAFDGVDELVMAEIYEVEGRNESDDISSQQLVDRIKDRDVIENVFFASDYNAIEDYLRDHIRPGDLLIFMGAGTIDNIARKLV</sequence>
<dbReference type="InterPro" id="IPR000713">
    <property type="entry name" value="Mur_ligase_N"/>
</dbReference>
<dbReference type="InterPro" id="IPR013221">
    <property type="entry name" value="Mur_ligase_cen"/>
</dbReference>
<keyword evidence="11" id="KW-0131">Cell cycle</keyword>
<keyword evidence="8" id="KW-0067">ATP-binding</keyword>
<evidence type="ECO:0000256" key="9">
    <source>
        <dbReference type="ARBA" id="ARBA00022960"/>
    </source>
</evidence>
<dbReference type="GO" id="GO:0004326">
    <property type="term" value="F:tetrahydrofolylpolyglutamate synthase activity"/>
    <property type="evidence" value="ECO:0007669"/>
    <property type="project" value="InterPro"/>
</dbReference>
<dbReference type="InterPro" id="IPR018109">
    <property type="entry name" value="Folylpolyglutamate_synth_CS"/>
</dbReference>
<keyword evidence="4" id="KW-0963">Cytoplasm</keyword>
<dbReference type="GO" id="GO:0005524">
    <property type="term" value="F:ATP binding"/>
    <property type="evidence" value="ECO:0007669"/>
    <property type="project" value="UniProtKB-KW"/>
</dbReference>
<evidence type="ECO:0000256" key="2">
    <source>
        <dbReference type="ARBA" id="ARBA00004752"/>
    </source>
</evidence>
<dbReference type="CDD" id="cd01983">
    <property type="entry name" value="SIMIBI"/>
    <property type="match status" value="1"/>
</dbReference>
<keyword evidence="9" id="KW-0133">Cell shape</keyword>
<evidence type="ECO:0000256" key="13">
    <source>
        <dbReference type="ARBA" id="ARBA00047833"/>
    </source>
</evidence>
<dbReference type="EC" id="6.3.2.8" evidence="3 14"/>
<organism evidence="18 19">
    <name type="scientific">Candidatus Uhrbacteria bacterium GW2011_GWC1_41_20</name>
    <dbReference type="NCBI Taxonomy" id="1618983"/>
    <lineage>
        <taxon>Bacteria</taxon>
        <taxon>Candidatus Uhriibacteriota</taxon>
    </lineage>
</organism>
<keyword evidence="5 18" id="KW-0436">Ligase</keyword>
<keyword evidence="6" id="KW-0132">Cell division</keyword>
<comment type="caution">
    <text evidence="18">The sequence shown here is derived from an EMBL/GenBank/DDBJ whole genome shotgun (WGS) entry which is preliminary data.</text>
</comment>
<reference evidence="18 19" key="1">
    <citation type="journal article" date="2015" name="Nature">
        <title>rRNA introns, odd ribosomes, and small enigmatic genomes across a large radiation of phyla.</title>
        <authorList>
            <person name="Brown C.T."/>
            <person name="Hug L.A."/>
            <person name="Thomas B.C."/>
            <person name="Sharon I."/>
            <person name="Castelle C.J."/>
            <person name="Singh A."/>
            <person name="Wilkins M.J."/>
            <person name="Williams K.H."/>
            <person name="Banfield J.F."/>
        </authorList>
    </citation>
    <scope>NUCLEOTIDE SEQUENCE [LARGE SCALE GENOMIC DNA]</scope>
</reference>
<dbReference type="GO" id="GO:0009252">
    <property type="term" value="P:peptidoglycan biosynthetic process"/>
    <property type="evidence" value="ECO:0007669"/>
    <property type="project" value="UniProtKB-UniRule"/>
</dbReference>
<dbReference type="InterPro" id="IPR005758">
    <property type="entry name" value="UDP-N-AcMur_Ala_ligase_MurC"/>
</dbReference>
<protein>
    <recommendedName>
        <fullName evidence="3 14">UDP-N-acetylmuramate--L-alanine ligase</fullName>
        <ecNumber evidence="3 14">6.3.2.8</ecNumber>
    </recommendedName>
</protein>
<keyword evidence="7" id="KW-0547">Nucleotide-binding</keyword>
<dbReference type="InterPro" id="IPR050061">
    <property type="entry name" value="MurCDEF_pg_biosynth"/>
</dbReference>
<dbReference type="GO" id="GO:0071555">
    <property type="term" value="P:cell wall organization"/>
    <property type="evidence" value="ECO:0007669"/>
    <property type="project" value="UniProtKB-KW"/>
</dbReference>
<evidence type="ECO:0000313" key="19">
    <source>
        <dbReference type="Proteomes" id="UP000033930"/>
    </source>
</evidence>
<evidence type="ECO:0000256" key="3">
    <source>
        <dbReference type="ARBA" id="ARBA00012211"/>
    </source>
</evidence>
<evidence type="ECO:0000256" key="6">
    <source>
        <dbReference type="ARBA" id="ARBA00022618"/>
    </source>
</evidence>
<dbReference type="Pfam" id="PF08245">
    <property type="entry name" value="Mur_ligase_M"/>
    <property type="match status" value="1"/>
</dbReference>
<dbReference type="Gene3D" id="3.90.190.20">
    <property type="entry name" value="Mur ligase, C-terminal domain"/>
    <property type="match status" value="1"/>
</dbReference>
<evidence type="ECO:0000256" key="8">
    <source>
        <dbReference type="ARBA" id="ARBA00022840"/>
    </source>
</evidence>
<evidence type="ECO:0000256" key="14">
    <source>
        <dbReference type="NCBIfam" id="TIGR01082"/>
    </source>
</evidence>
<feature type="domain" description="Mur ligase N-terminal catalytic" evidence="15">
    <location>
        <begin position="7"/>
        <end position="105"/>
    </location>
</feature>
<dbReference type="AlphaFoldDB" id="A0A0G0YFZ7"/>
<dbReference type="PANTHER" id="PTHR43445">
    <property type="entry name" value="UDP-N-ACETYLMURAMATE--L-ALANINE LIGASE-RELATED"/>
    <property type="match status" value="1"/>
</dbReference>
<dbReference type="GO" id="GO:0051301">
    <property type="term" value="P:cell division"/>
    <property type="evidence" value="ECO:0007669"/>
    <property type="project" value="UniProtKB-KW"/>
</dbReference>
<evidence type="ECO:0000256" key="10">
    <source>
        <dbReference type="ARBA" id="ARBA00022984"/>
    </source>
</evidence>
<evidence type="ECO:0000256" key="7">
    <source>
        <dbReference type="ARBA" id="ARBA00022741"/>
    </source>
</evidence>
<keyword evidence="10" id="KW-0573">Peptidoglycan synthesis</keyword>
<dbReference type="InterPro" id="IPR036565">
    <property type="entry name" value="Mur-like_cat_sf"/>
</dbReference>
<evidence type="ECO:0000313" key="18">
    <source>
        <dbReference type="EMBL" id="KKR99262.1"/>
    </source>
</evidence>
<dbReference type="InterPro" id="IPR036615">
    <property type="entry name" value="Mur_ligase_C_dom_sf"/>
</dbReference>
<dbReference type="Pfam" id="PF02875">
    <property type="entry name" value="Mur_ligase_C"/>
    <property type="match status" value="1"/>
</dbReference>
<gene>
    <name evidence="18" type="ORF">UU50_C0008G0018</name>
</gene>
<evidence type="ECO:0000259" key="15">
    <source>
        <dbReference type="Pfam" id="PF01225"/>
    </source>
</evidence>
<dbReference type="SUPFAM" id="SSF53623">
    <property type="entry name" value="MurD-like peptide ligases, catalytic domain"/>
    <property type="match status" value="1"/>
</dbReference>
<dbReference type="InterPro" id="IPR004101">
    <property type="entry name" value="Mur_ligase_C"/>
</dbReference>
<dbReference type="NCBIfam" id="TIGR01082">
    <property type="entry name" value="murC"/>
    <property type="match status" value="1"/>
</dbReference>
<proteinExistence type="predicted"/>
<evidence type="ECO:0000256" key="1">
    <source>
        <dbReference type="ARBA" id="ARBA00004496"/>
    </source>
</evidence>
<comment type="pathway">
    <text evidence="2">Cell wall biogenesis; peptidoglycan biosynthesis.</text>
</comment>
<feature type="domain" description="Mur ligase central" evidence="17">
    <location>
        <begin position="110"/>
        <end position="273"/>
    </location>
</feature>
<dbReference type="GO" id="GO:0008360">
    <property type="term" value="P:regulation of cell shape"/>
    <property type="evidence" value="ECO:0007669"/>
    <property type="project" value="UniProtKB-KW"/>
</dbReference>
<dbReference type="PROSITE" id="PS01011">
    <property type="entry name" value="FOLYLPOLYGLU_SYNT_1"/>
    <property type="match status" value="1"/>
</dbReference>
<dbReference type="Pfam" id="PF01225">
    <property type="entry name" value="Mur_ligase"/>
    <property type="match status" value="1"/>
</dbReference>
<dbReference type="Gene3D" id="3.40.1190.10">
    <property type="entry name" value="Mur-like, catalytic domain"/>
    <property type="match status" value="1"/>
</dbReference>
<evidence type="ECO:0000256" key="4">
    <source>
        <dbReference type="ARBA" id="ARBA00022490"/>
    </source>
</evidence>
<accession>A0A0G0YFZ7</accession>
<dbReference type="SUPFAM" id="SSF51984">
    <property type="entry name" value="MurCD N-terminal domain"/>
    <property type="match status" value="1"/>
</dbReference>